<dbReference type="PANTHER" id="PTHR12697:SF5">
    <property type="entry name" value="DEOXYHYPUSINE HYDROXYLASE"/>
    <property type="match status" value="1"/>
</dbReference>
<dbReference type="GO" id="GO:0030089">
    <property type="term" value="C:phycobilisome"/>
    <property type="evidence" value="ECO:0007669"/>
    <property type="project" value="UniProtKB-KW"/>
</dbReference>
<evidence type="ECO:0000256" key="1">
    <source>
        <dbReference type="ARBA" id="ARBA00022549"/>
    </source>
</evidence>
<evidence type="ECO:0000313" key="4">
    <source>
        <dbReference type="Proteomes" id="UP000033607"/>
    </source>
</evidence>
<organism evidence="3 4">
    <name type="scientific">Limnoraphis robusta CS-951</name>
    <dbReference type="NCBI Taxonomy" id="1637645"/>
    <lineage>
        <taxon>Bacteria</taxon>
        <taxon>Bacillati</taxon>
        <taxon>Cyanobacteriota</taxon>
        <taxon>Cyanophyceae</taxon>
        <taxon>Oscillatoriophycideae</taxon>
        <taxon>Oscillatoriales</taxon>
        <taxon>Sirenicapillariaceae</taxon>
        <taxon>Limnoraphis</taxon>
    </lineage>
</organism>
<accession>A0A0F5YH17</accession>
<protein>
    <submittedName>
        <fullName evidence="3">Phycocyanobilin lyase</fullName>
    </submittedName>
</protein>
<reference evidence="3 4" key="1">
    <citation type="submission" date="2015-06" db="EMBL/GenBank/DDBJ databases">
        <title>Draft genome assembly of filamentous brackish cyanobacterium Limnoraphis robusta strain CS-951.</title>
        <authorList>
            <person name="Willis A."/>
            <person name="Parks M."/>
            <person name="Burford M.A."/>
        </authorList>
    </citation>
    <scope>NUCLEOTIDE SEQUENCE [LARGE SCALE GENOMIC DNA]</scope>
    <source>
        <strain evidence="3 4">CS-951</strain>
    </source>
</reference>
<dbReference type="RefSeq" id="WP_046278431.1">
    <property type="nucleotide sequence ID" value="NZ_LATL02000072.1"/>
</dbReference>
<dbReference type="PATRIC" id="fig|1637645.4.peg.1438"/>
<dbReference type="InterPro" id="IPR016024">
    <property type="entry name" value="ARM-type_fold"/>
</dbReference>
<gene>
    <name evidence="3" type="ORF">WN50_10195</name>
</gene>
<evidence type="ECO:0000256" key="2">
    <source>
        <dbReference type="ARBA" id="ARBA00022738"/>
    </source>
</evidence>
<proteinExistence type="predicted"/>
<name>A0A0F5YH17_9CYAN</name>
<comment type="caution">
    <text evidence="3">The sequence shown here is derived from an EMBL/GenBank/DDBJ whole genome shotgun (WGS) entry which is preliminary data.</text>
</comment>
<dbReference type="InterPro" id="IPR004155">
    <property type="entry name" value="PBS_lyase_HEAT"/>
</dbReference>
<dbReference type="InterPro" id="IPR011989">
    <property type="entry name" value="ARM-like"/>
</dbReference>
<dbReference type="GO" id="GO:0016491">
    <property type="term" value="F:oxidoreductase activity"/>
    <property type="evidence" value="ECO:0007669"/>
    <property type="project" value="TreeGrafter"/>
</dbReference>
<dbReference type="AlphaFoldDB" id="A0A0F5YH17"/>
<dbReference type="GO" id="GO:0016829">
    <property type="term" value="F:lyase activity"/>
    <property type="evidence" value="ECO:0007669"/>
    <property type="project" value="UniProtKB-KW"/>
</dbReference>
<sequence length="218" mass="24517">MEIDQIQTYLNSSDSQQRLKALTELRHYDSEVAVPLLMSKLRDPEFLIRSFVAMGLGNKRSPESFEALLELLKGDHDYNVRAEAANALSKYGDIAIPHLVEAFRLDDSWLVRRSILAPLTEMSYPEALYDICSYSLTGEDQTVKEAAIDSLGMLSGTTKQTEALQQLLRLVSADGWRTRSRVALALRKFDDPQAKAALNYLKKDEDHRVVGAALEGWL</sequence>
<dbReference type="SMART" id="SM00567">
    <property type="entry name" value="EZ_HEAT"/>
    <property type="match status" value="5"/>
</dbReference>
<keyword evidence="3" id="KW-0456">Lyase</keyword>
<dbReference type="OrthoDB" id="423355at2"/>
<dbReference type="EMBL" id="LATL02000072">
    <property type="protein sequence ID" value="KKD38194.1"/>
    <property type="molecule type" value="Genomic_DNA"/>
</dbReference>
<keyword evidence="1" id="KW-0042">Antenna complex</keyword>
<dbReference type="SUPFAM" id="SSF48371">
    <property type="entry name" value="ARM repeat"/>
    <property type="match status" value="1"/>
</dbReference>
<evidence type="ECO:0000313" key="3">
    <source>
        <dbReference type="EMBL" id="KKD38194.1"/>
    </source>
</evidence>
<keyword evidence="2" id="KW-0605">Phycobilisome</keyword>
<dbReference type="Proteomes" id="UP000033607">
    <property type="component" value="Unassembled WGS sequence"/>
</dbReference>
<dbReference type="Pfam" id="PF13646">
    <property type="entry name" value="HEAT_2"/>
    <property type="match status" value="2"/>
</dbReference>
<dbReference type="PANTHER" id="PTHR12697">
    <property type="entry name" value="PBS LYASE HEAT-LIKE PROTEIN"/>
    <property type="match status" value="1"/>
</dbReference>
<dbReference type="Gene3D" id="1.25.10.10">
    <property type="entry name" value="Leucine-rich Repeat Variant"/>
    <property type="match status" value="2"/>
</dbReference>